<feature type="compositionally biased region" description="Basic and acidic residues" evidence="1">
    <location>
        <begin position="10"/>
        <end position="22"/>
    </location>
</feature>
<organism evidence="3 4">
    <name type="scientific">Talaromyces marneffei (strain ATCC 18224 / CBS 334.59 / QM 7333)</name>
    <name type="common">Penicillium marneffei</name>
    <dbReference type="NCBI Taxonomy" id="441960"/>
    <lineage>
        <taxon>Eukaryota</taxon>
        <taxon>Fungi</taxon>
        <taxon>Dikarya</taxon>
        <taxon>Ascomycota</taxon>
        <taxon>Pezizomycotina</taxon>
        <taxon>Eurotiomycetes</taxon>
        <taxon>Eurotiomycetidae</taxon>
        <taxon>Eurotiales</taxon>
        <taxon>Trichocomaceae</taxon>
        <taxon>Talaromyces</taxon>
        <taxon>Talaromyces sect. Talaromyces</taxon>
    </lineage>
</organism>
<dbReference type="PhylomeDB" id="B6QNA2"/>
<dbReference type="VEuPathDB" id="FungiDB:PMAA_052000"/>
<dbReference type="OrthoDB" id="2663223at2759"/>
<proteinExistence type="predicted"/>
<evidence type="ECO:0000313" key="3">
    <source>
        <dbReference type="EMBL" id="EEA21390.1"/>
    </source>
</evidence>
<feature type="region of interest" description="Disordered" evidence="1">
    <location>
        <begin position="53"/>
        <end position="73"/>
    </location>
</feature>
<accession>B6QNA2</accession>
<evidence type="ECO:0000313" key="4">
    <source>
        <dbReference type="Proteomes" id="UP000001294"/>
    </source>
</evidence>
<dbReference type="EMBL" id="DS995903">
    <property type="protein sequence ID" value="EEA21390.1"/>
    <property type="molecule type" value="Genomic_DNA"/>
</dbReference>
<feature type="domain" description="Retrovirus-related Pol polyprotein from transposon TNT 1-94-like beta-barrel" evidence="2">
    <location>
        <begin position="106"/>
        <end position="190"/>
    </location>
</feature>
<dbReference type="HOGENOM" id="CLU_1294801_0_0_1"/>
<feature type="region of interest" description="Disordered" evidence="1">
    <location>
        <begin position="1"/>
        <end position="22"/>
    </location>
</feature>
<feature type="compositionally biased region" description="Basic and acidic residues" evidence="1">
    <location>
        <begin position="61"/>
        <end position="73"/>
    </location>
</feature>
<gene>
    <name evidence="3" type="ORF">PMAA_052000</name>
</gene>
<dbReference type="AlphaFoldDB" id="B6QNA2"/>
<dbReference type="Proteomes" id="UP000001294">
    <property type="component" value="Unassembled WGS sequence"/>
</dbReference>
<dbReference type="InterPro" id="IPR054722">
    <property type="entry name" value="PolX-like_BBD"/>
</dbReference>
<name>B6QNA2_TALMQ</name>
<keyword evidence="4" id="KW-1185">Reference proteome</keyword>
<evidence type="ECO:0000259" key="2">
    <source>
        <dbReference type="Pfam" id="PF22936"/>
    </source>
</evidence>
<evidence type="ECO:0000256" key="1">
    <source>
        <dbReference type="SAM" id="MobiDB-lite"/>
    </source>
</evidence>
<reference evidence="4" key="1">
    <citation type="journal article" date="2015" name="Genome Announc.">
        <title>Genome sequence of the AIDS-associated pathogen Penicillium marneffei (ATCC18224) and its near taxonomic relative Talaromyces stipitatus (ATCC10500).</title>
        <authorList>
            <person name="Nierman W.C."/>
            <person name="Fedorova-Abrams N.D."/>
            <person name="Andrianopoulos A."/>
        </authorList>
    </citation>
    <scope>NUCLEOTIDE SEQUENCE [LARGE SCALE GENOMIC DNA]</scope>
    <source>
        <strain evidence="4">ATCC 18224 / CBS 334.59 / QM 7333</strain>
    </source>
</reference>
<protein>
    <recommendedName>
        <fullName evidence="2">Retrovirus-related Pol polyprotein from transposon TNT 1-94-like beta-barrel domain-containing protein</fullName>
    </recommendedName>
</protein>
<dbReference type="Pfam" id="PF22936">
    <property type="entry name" value="Pol_BBD"/>
    <property type="match status" value="1"/>
</dbReference>
<sequence>MYDICPYVNPEKRPPGWKPDPEIQKKFDELRKKKNHPKAEKLRWIEKILKAANASSTKASNSEDTKKNGAKEEQANLVFDSDEFCGSVIDTVMSAAASTGDLKHEFVLDSGATVHITNDRSNLTNMGTQTRVLLVGNDKIVVHGPGEMRIFPTAPTNSMVKEKGIRILEAWFVEGMHTNIISLSKLRKHGIVERVSSQFIREKDTEGHGTGMA</sequence>